<dbReference type="InterPro" id="IPR019302">
    <property type="entry name" value="CAP12/PCTIR_TIR_dom"/>
</dbReference>
<organism evidence="2">
    <name type="scientific">Candidatus Kentrum sp. DK</name>
    <dbReference type="NCBI Taxonomy" id="2126562"/>
    <lineage>
        <taxon>Bacteria</taxon>
        <taxon>Pseudomonadati</taxon>
        <taxon>Pseudomonadota</taxon>
        <taxon>Gammaproteobacteria</taxon>
        <taxon>Candidatus Kentrum</taxon>
    </lineage>
</organism>
<dbReference type="EMBL" id="CAADEX010000096">
    <property type="protein sequence ID" value="VFJ60913.1"/>
    <property type="molecule type" value="Genomic_DNA"/>
</dbReference>
<name>A0A450T327_9GAMM</name>
<proteinExistence type="predicted"/>
<feature type="domain" description="CD-NTase-associated protein 12/Pycsar effector protein TIR" evidence="1">
    <location>
        <begin position="78"/>
        <end position="196"/>
    </location>
</feature>
<dbReference type="GO" id="GO:0050135">
    <property type="term" value="F:NADP+ nucleosidase activity"/>
    <property type="evidence" value="ECO:0007669"/>
    <property type="project" value="InterPro"/>
</dbReference>
<dbReference type="AlphaFoldDB" id="A0A450T327"/>
<evidence type="ECO:0000259" key="1">
    <source>
        <dbReference type="Pfam" id="PF10137"/>
    </source>
</evidence>
<evidence type="ECO:0000313" key="2">
    <source>
        <dbReference type="EMBL" id="VFJ60913.1"/>
    </source>
</evidence>
<gene>
    <name evidence="2" type="ORF">BECKDK2373B_GA0170837_109616</name>
</gene>
<reference evidence="2" key="1">
    <citation type="submission" date="2019-02" db="EMBL/GenBank/DDBJ databases">
        <authorList>
            <person name="Gruber-Vodicka R. H."/>
            <person name="Seah K. B. B."/>
        </authorList>
    </citation>
    <scope>NUCLEOTIDE SEQUENCE</scope>
    <source>
        <strain evidence="2">BECK_DK47</strain>
    </source>
</reference>
<dbReference type="Pfam" id="PF10137">
    <property type="entry name" value="CAP12-PCTIR_TIR"/>
    <property type="match status" value="1"/>
</dbReference>
<sequence>MDKPDKKITELTLDEINEEIDRLANFELSGGGYGDPDARLNDDRKLQTLIHLREQKLLMRNYSSEGGVTDTNPDDLRRVFVVHGHNHGIKEAIARFIEKLGLEPVILHEKPNAGRTIIEKFSDYSDVHFAVVLLTADDEGKIKGASAEHRARARQNVILELGYFLGKLGRARVCALYENGVEIPSDYQGVLFVPLDSGEGWKTSLVRELKSASFPVDANRIFGTD</sequence>
<accession>A0A450T327</accession>
<protein>
    <submittedName>
        <fullName evidence="2">Predicted nucleotide-binding protein containing TIR-like domain-containing protein</fullName>
    </submittedName>
</protein>